<accession>A0ABT5C1V4</accession>
<dbReference type="Pfam" id="PF00561">
    <property type="entry name" value="Abhydrolase_1"/>
    <property type="match status" value="1"/>
</dbReference>
<evidence type="ECO:0000259" key="4">
    <source>
        <dbReference type="Pfam" id="PF00561"/>
    </source>
</evidence>
<evidence type="ECO:0000313" key="6">
    <source>
        <dbReference type="Proteomes" id="UP001217485"/>
    </source>
</evidence>
<organism evidence="5 6">
    <name type="scientific">Sorangium atrum</name>
    <dbReference type="NCBI Taxonomy" id="2995308"/>
    <lineage>
        <taxon>Bacteria</taxon>
        <taxon>Pseudomonadati</taxon>
        <taxon>Myxococcota</taxon>
        <taxon>Polyangia</taxon>
        <taxon>Polyangiales</taxon>
        <taxon>Polyangiaceae</taxon>
        <taxon>Sorangium</taxon>
    </lineage>
</organism>
<keyword evidence="2" id="KW-0443">Lipid metabolism</keyword>
<dbReference type="Gene3D" id="3.40.50.1820">
    <property type="entry name" value="alpha/beta hydrolase"/>
    <property type="match status" value="1"/>
</dbReference>
<keyword evidence="1" id="KW-0442">Lipid degradation</keyword>
<comment type="caution">
    <text evidence="5">The sequence shown here is derived from an EMBL/GenBank/DDBJ whole genome shotgun (WGS) entry which is preliminary data.</text>
</comment>
<gene>
    <name evidence="5" type="ORF">POL72_21740</name>
</gene>
<protein>
    <submittedName>
        <fullName evidence="5">Alpha/beta hydrolase</fullName>
    </submittedName>
</protein>
<dbReference type="EMBL" id="JAQNDK010000002">
    <property type="protein sequence ID" value="MDC0680381.1"/>
    <property type="molecule type" value="Genomic_DNA"/>
</dbReference>
<evidence type="ECO:0000313" key="5">
    <source>
        <dbReference type="EMBL" id="MDC0680381.1"/>
    </source>
</evidence>
<reference evidence="5 6" key="1">
    <citation type="submission" date="2023-01" db="EMBL/GenBank/DDBJ databases">
        <title>Minimal conservation of predation-associated metabolite biosynthetic gene clusters underscores biosynthetic potential of Myxococcota including descriptions for ten novel species: Archangium lansinium sp. nov., Myxococcus landrumus sp. nov., Nannocystis bai.</title>
        <authorList>
            <person name="Ahearne A."/>
            <person name="Stevens C."/>
            <person name="Dowd S."/>
        </authorList>
    </citation>
    <scope>NUCLEOTIDE SEQUENCE [LARGE SCALE GENOMIC DNA]</scope>
    <source>
        <strain evidence="5 6">WIWO2</strain>
    </source>
</reference>
<dbReference type="RefSeq" id="WP_272097422.1">
    <property type="nucleotide sequence ID" value="NZ_JAQNDK010000002.1"/>
</dbReference>
<proteinExistence type="predicted"/>
<evidence type="ECO:0000256" key="2">
    <source>
        <dbReference type="ARBA" id="ARBA00023098"/>
    </source>
</evidence>
<evidence type="ECO:0000256" key="1">
    <source>
        <dbReference type="ARBA" id="ARBA00022963"/>
    </source>
</evidence>
<dbReference type="InterPro" id="IPR000073">
    <property type="entry name" value="AB_hydrolase_1"/>
</dbReference>
<name>A0ABT5C1V4_9BACT</name>
<keyword evidence="6" id="KW-1185">Reference proteome</keyword>
<dbReference type="SUPFAM" id="SSF53474">
    <property type="entry name" value="alpha/beta-Hydrolases"/>
    <property type="match status" value="1"/>
</dbReference>
<dbReference type="InterPro" id="IPR029058">
    <property type="entry name" value="AB_hydrolase_fold"/>
</dbReference>
<keyword evidence="5" id="KW-0378">Hydrolase</keyword>
<sequence>MILHQAQVEQTVDRDERDRFIKELVVVRVRSTAHESPPASRGIEGARAPGVEDAEPVERDVPLAMIRKRSARLRSTVASVLLIHGYGQNRYIWHLPSRSFSNYLARAGFDVFNLDLRGHGRSRHLGARRPAHVTDFVREDVPAAIEEIRRISGPRPVYLIGHSLGGLVSYATAPTMGDAVGGIVTLGSPYLFTHGSRSLALLGRLMLTVDRRVPLGQGALPLSAWGEPFRFVRAFVESPIFPLPIRGFVPGSMETRVLTQHMSLAMDSGSITVLRNMFLDAAASRKSGHHMGSLFGYAERFEHLDLPLLVIAGTHDDLAPPASVKPAYDFSRSSDKTYRAFPRGHLDIVVGRDAPLTVWPLIEAWLKTRIRRAAARERDRLSA</sequence>
<dbReference type="PANTHER" id="PTHR11005">
    <property type="entry name" value="LYSOSOMAL ACID LIPASE-RELATED"/>
    <property type="match status" value="1"/>
</dbReference>
<feature type="domain" description="AB hydrolase-1" evidence="4">
    <location>
        <begin position="80"/>
        <end position="349"/>
    </location>
</feature>
<evidence type="ECO:0000256" key="3">
    <source>
        <dbReference type="SAM" id="MobiDB-lite"/>
    </source>
</evidence>
<feature type="region of interest" description="Disordered" evidence="3">
    <location>
        <begin position="35"/>
        <end position="54"/>
    </location>
</feature>
<dbReference type="GO" id="GO:0016787">
    <property type="term" value="F:hydrolase activity"/>
    <property type="evidence" value="ECO:0007669"/>
    <property type="project" value="UniProtKB-KW"/>
</dbReference>
<dbReference type="Proteomes" id="UP001217485">
    <property type="component" value="Unassembled WGS sequence"/>
</dbReference>